<dbReference type="EnsemblPlants" id="AES78140">
    <property type="protein sequence ID" value="AES78140"/>
    <property type="gene ID" value="MTR_7g025060"/>
</dbReference>
<accession>A2Q6A5</accession>
<dbReference type="HOGENOM" id="CLU_111795_0_0_1"/>
<dbReference type="STRING" id="3880.A2Q6A5"/>
<evidence type="ECO:0000313" key="5">
    <source>
        <dbReference type="EMBL" id="ABN09125.1"/>
    </source>
</evidence>
<dbReference type="PaxDb" id="3880-AES78140"/>
<sequence>MTTQATQFLTIVTLLFVFVIKIKGDSISSIPSDEINKNSTNTSVVVEADRVDQVSPNCGATPWICSTGEFPPRALCCRNRCVDVTNDLNNCGFCGVICPLIGNWKCCNGVCTNINFNPFSCGDCGRTCPFGFPCIFGRCPFEPVAPPPLRPIEPITPPPLRPIEPVTPPPLRPIEPVAPPPLLSPGLPEQNSPNIPNYQHKRPHPIMPTE</sequence>
<dbReference type="OrthoDB" id="2013942at2759"/>
<evidence type="ECO:0000256" key="2">
    <source>
        <dbReference type="ARBA" id="ARBA00022729"/>
    </source>
</evidence>
<evidence type="ECO:0000313" key="9">
    <source>
        <dbReference type="Proteomes" id="UP000002051"/>
    </source>
</evidence>
<dbReference type="Pfam" id="PF04885">
    <property type="entry name" value="Stig1"/>
    <property type="match status" value="1"/>
</dbReference>
<reference evidence="5" key="1">
    <citation type="submission" date="2006-02" db="EMBL/GenBank/DDBJ databases">
        <authorList>
            <person name="Town C.D."/>
        </authorList>
    </citation>
    <scope>NUCLEOTIDE SEQUENCE</scope>
</reference>
<keyword evidence="2 4" id="KW-0732">Signal</keyword>
<dbReference type="EMBL" id="PSQE01000007">
    <property type="protein sequence ID" value="RHN44812.1"/>
    <property type="molecule type" value="Genomic_DNA"/>
</dbReference>
<dbReference type="InterPro" id="IPR006969">
    <property type="entry name" value="Stig-like"/>
</dbReference>
<dbReference type="Gramene" id="rna38977">
    <property type="protein sequence ID" value="RHN44812.1"/>
    <property type="gene ID" value="gene38977"/>
</dbReference>
<reference evidence="6 9" key="3">
    <citation type="journal article" date="2011" name="Nature">
        <title>The Medicago genome provides insight into the evolution of rhizobial symbioses.</title>
        <authorList>
            <person name="Young N.D."/>
            <person name="Debelle F."/>
            <person name="Oldroyd G.E."/>
            <person name="Geurts R."/>
            <person name="Cannon S.B."/>
            <person name="Udvardi M.K."/>
            <person name="Benedito V.A."/>
            <person name="Mayer K.F."/>
            <person name="Gouzy J."/>
            <person name="Schoof H."/>
            <person name="Van de Peer Y."/>
            <person name="Proost S."/>
            <person name="Cook D.R."/>
            <person name="Meyers B.C."/>
            <person name="Spannagl M."/>
            <person name="Cheung F."/>
            <person name="De Mita S."/>
            <person name="Krishnakumar V."/>
            <person name="Gundlach H."/>
            <person name="Zhou S."/>
            <person name="Mudge J."/>
            <person name="Bharti A.K."/>
            <person name="Murray J.D."/>
            <person name="Naoumkina M.A."/>
            <person name="Rosen B."/>
            <person name="Silverstein K.A."/>
            <person name="Tang H."/>
            <person name="Rombauts S."/>
            <person name="Zhao P.X."/>
            <person name="Zhou P."/>
            <person name="Barbe V."/>
            <person name="Bardou P."/>
            <person name="Bechner M."/>
            <person name="Bellec A."/>
            <person name="Berger A."/>
            <person name="Berges H."/>
            <person name="Bidwell S."/>
            <person name="Bisseling T."/>
            <person name="Choisne N."/>
            <person name="Couloux A."/>
            <person name="Denny R."/>
            <person name="Deshpande S."/>
            <person name="Dai X."/>
            <person name="Doyle J.J."/>
            <person name="Dudez A.M."/>
            <person name="Farmer A.D."/>
            <person name="Fouteau S."/>
            <person name="Franken C."/>
            <person name="Gibelin C."/>
            <person name="Gish J."/>
            <person name="Goldstein S."/>
            <person name="Gonzalez A.J."/>
            <person name="Green P.J."/>
            <person name="Hallab A."/>
            <person name="Hartog M."/>
            <person name="Hua A."/>
            <person name="Humphray S.J."/>
            <person name="Jeong D.H."/>
            <person name="Jing Y."/>
            <person name="Jocker A."/>
            <person name="Kenton S.M."/>
            <person name="Kim D.J."/>
            <person name="Klee K."/>
            <person name="Lai H."/>
            <person name="Lang C."/>
            <person name="Lin S."/>
            <person name="Macmil S.L."/>
            <person name="Magdelenat G."/>
            <person name="Matthews L."/>
            <person name="McCorrison J."/>
            <person name="Monaghan E.L."/>
            <person name="Mun J.H."/>
            <person name="Najar F.Z."/>
            <person name="Nicholson C."/>
            <person name="Noirot C."/>
            <person name="O'Bleness M."/>
            <person name="Paule C.R."/>
            <person name="Poulain J."/>
            <person name="Prion F."/>
            <person name="Qin B."/>
            <person name="Qu C."/>
            <person name="Retzel E.F."/>
            <person name="Riddle C."/>
            <person name="Sallet E."/>
            <person name="Samain S."/>
            <person name="Samson N."/>
            <person name="Sanders I."/>
            <person name="Saurat O."/>
            <person name="Scarpelli C."/>
            <person name="Schiex T."/>
            <person name="Segurens B."/>
            <person name="Severin A.J."/>
            <person name="Sherrier D.J."/>
            <person name="Shi R."/>
            <person name="Sims S."/>
            <person name="Singer S.R."/>
            <person name="Sinharoy S."/>
            <person name="Sterck L."/>
            <person name="Viollet A."/>
            <person name="Wang B.B."/>
            <person name="Wang K."/>
            <person name="Wang M."/>
            <person name="Wang X."/>
            <person name="Warfsmann J."/>
            <person name="Weissenbach J."/>
            <person name="White D.D."/>
            <person name="White J.D."/>
            <person name="Wiley G.B."/>
            <person name="Wincker P."/>
            <person name="Xing Y."/>
            <person name="Yang L."/>
            <person name="Yao Z."/>
            <person name="Ying F."/>
            <person name="Zhai J."/>
            <person name="Zhou L."/>
            <person name="Zuber A."/>
            <person name="Denarie J."/>
            <person name="Dixon R.A."/>
            <person name="May G.D."/>
            <person name="Schwartz D.C."/>
            <person name="Rogers J."/>
            <person name="Quetier F."/>
            <person name="Town C.D."/>
            <person name="Roe B.A."/>
        </authorList>
    </citation>
    <scope>NUCLEOTIDE SEQUENCE [LARGE SCALE GENOMIC DNA]</scope>
    <source>
        <strain evidence="6">A17</strain>
        <strain evidence="8 9">cv. Jemalong A17</strain>
    </source>
</reference>
<feature type="compositionally biased region" description="Pro residues" evidence="3">
    <location>
        <begin position="155"/>
        <end position="183"/>
    </location>
</feature>
<evidence type="ECO:0000313" key="6">
    <source>
        <dbReference type="EMBL" id="AES78140.1"/>
    </source>
</evidence>
<evidence type="ECO:0000256" key="3">
    <source>
        <dbReference type="SAM" id="MobiDB-lite"/>
    </source>
</evidence>
<name>A2Q6A5_MEDTR</name>
<dbReference type="EMBL" id="AC174467">
    <property type="protein sequence ID" value="ABN09125.1"/>
    <property type="molecule type" value="Genomic_DNA"/>
</dbReference>
<evidence type="ECO:0000313" key="8">
    <source>
        <dbReference type="EnsemblPlants" id="AES78140"/>
    </source>
</evidence>
<evidence type="ECO:0000256" key="4">
    <source>
        <dbReference type="SAM" id="SignalP"/>
    </source>
</evidence>
<feature type="chain" id="PRO_5014565329" evidence="4">
    <location>
        <begin position="25"/>
        <end position="210"/>
    </location>
</feature>
<organism evidence="5">
    <name type="scientific">Medicago truncatula</name>
    <name type="common">Barrel medic</name>
    <name type="synonym">Medicago tribuloides</name>
    <dbReference type="NCBI Taxonomy" id="3880"/>
    <lineage>
        <taxon>Eukaryota</taxon>
        <taxon>Viridiplantae</taxon>
        <taxon>Streptophyta</taxon>
        <taxon>Embryophyta</taxon>
        <taxon>Tracheophyta</taxon>
        <taxon>Spermatophyta</taxon>
        <taxon>Magnoliopsida</taxon>
        <taxon>eudicotyledons</taxon>
        <taxon>Gunneridae</taxon>
        <taxon>Pentapetalae</taxon>
        <taxon>rosids</taxon>
        <taxon>fabids</taxon>
        <taxon>Fabales</taxon>
        <taxon>Fabaceae</taxon>
        <taxon>Papilionoideae</taxon>
        <taxon>50 kb inversion clade</taxon>
        <taxon>NPAAA clade</taxon>
        <taxon>Hologalegina</taxon>
        <taxon>IRL clade</taxon>
        <taxon>Trifolieae</taxon>
        <taxon>Medicago</taxon>
    </lineage>
</organism>
<feature type="signal peptide" evidence="4">
    <location>
        <begin position="1"/>
        <end position="24"/>
    </location>
</feature>
<gene>
    <name evidence="6" type="ordered locus">MTR_7g025060</name>
    <name evidence="5" type="ORF">MtrDRAFT_AC174467g11v1</name>
    <name evidence="7" type="ORF">MtrunA17_Chr7g0223481</name>
</gene>
<evidence type="ECO:0000313" key="7">
    <source>
        <dbReference type="EMBL" id="RHN44812.1"/>
    </source>
</evidence>
<reference evidence="6 9" key="4">
    <citation type="journal article" date="2014" name="BMC Genomics">
        <title>An improved genome release (version Mt4.0) for the model legume Medicago truncatula.</title>
        <authorList>
            <person name="Tang H."/>
            <person name="Krishnakumar V."/>
            <person name="Bidwell S."/>
            <person name="Rosen B."/>
            <person name="Chan A."/>
            <person name="Zhou S."/>
            <person name="Gentzbittel L."/>
            <person name="Childs K.L."/>
            <person name="Yandell M."/>
            <person name="Gundlach H."/>
            <person name="Mayer K.F."/>
            <person name="Schwartz D.C."/>
            <person name="Town C.D."/>
        </authorList>
    </citation>
    <scope>GENOME REANNOTATION</scope>
    <source>
        <strain evidence="8 9">cv. Jemalong A17</strain>
    </source>
</reference>
<dbReference type="EMBL" id="CM001223">
    <property type="protein sequence ID" value="AES78140.1"/>
    <property type="molecule type" value="Genomic_DNA"/>
</dbReference>
<dbReference type="OMA" id="WICEQGE"/>
<protein>
    <submittedName>
        <fullName evidence="6">Nodule Cysteine-Rich (NCR) secreted peptide</fullName>
    </submittedName>
    <submittedName>
        <fullName evidence="5 7">Stigma-specific protein Stig1</fullName>
    </submittedName>
</protein>
<dbReference type="Proteomes" id="UP000002051">
    <property type="component" value="Unassembled WGS sequence"/>
</dbReference>
<dbReference type="AlphaFoldDB" id="A2Q6A5"/>
<reference evidence="7" key="6">
    <citation type="journal article" date="2018" name="Nat. Plants">
        <title>Whole-genome landscape of Medicago truncatula symbiotic genes.</title>
        <authorList>
            <person name="Pecrix Y."/>
            <person name="Gamas P."/>
            <person name="Carrere S."/>
        </authorList>
    </citation>
    <scope>NUCLEOTIDE SEQUENCE</scope>
    <source>
        <tissue evidence="7">Leaves</tissue>
    </source>
</reference>
<evidence type="ECO:0000256" key="1">
    <source>
        <dbReference type="ARBA" id="ARBA00006010"/>
    </source>
</evidence>
<dbReference type="PANTHER" id="PTHR33227:SF58">
    <property type="entry name" value="STIGMA-SPECIFIC STIG1 FAMILY PROTEIN"/>
    <property type="match status" value="1"/>
</dbReference>
<reference evidence="8" key="5">
    <citation type="submission" date="2015-04" db="UniProtKB">
        <authorList>
            <consortium name="EnsemblPlants"/>
        </authorList>
    </citation>
    <scope>IDENTIFICATION</scope>
    <source>
        <strain evidence="8">cv. Jemalong A17</strain>
    </source>
</reference>
<dbReference type="Proteomes" id="UP000265566">
    <property type="component" value="Chromosome 7"/>
</dbReference>
<feature type="region of interest" description="Disordered" evidence="3">
    <location>
        <begin position="155"/>
        <end position="210"/>
    </location>
</feature>
<reference evidence="5" key="2">
    <citation type="submission" date="2007-03" db="EMBL/GenBank/DDBJ databases">
        <authorList>
            <consortium name="The International Medicago Genome Annotation Group"/>
        </authorList>
    </citation>
    <scope>NUCLEOTIDE SEQUENCE</scope>
</reference>
<proteinExistence type="inferred from homology"/>
<keyword evidence="9" id="KW-1185">Reference proteome</keyword>
<comment type="similarity">
    <text evidence="1">Belongs to the STIG1 family.</text>
</comment>
<dbReference type="PANTHER" id="PTHR33227">
    <property type="entry name" value="STIGMA-SPECIFIC STIG1-LIKE PROTEIN 3"/>
    <property type="match status" value="1"/>
</dbReference>